<name>A0A6J3LTK8_9PEZI</name>
<dbReference type="Proteomes" id="UP000504637">
    <property type="component" value="Unplaced"/>
</dbReference>
<dbReference type="GeneID" id="54358294"/>
<proteinExistence type="predicted"/>
<evidence type="ECO:0000313" key="2">
    <source>
        <dbReference type="RefSeq" id="XP_033454993.1"/>
    </source>
</evidence>
<protein>
    <submittedName>
        <fullName evidence="2">Uncharacterized protein</fullName>
    </submittedName>
</protein>
<dbReference type="AlphaFoldDB" id="A0A6J3LTK8"/>
<gene>
    <name evidence="2" type="ORF">K489DRAFT_303876</name>
</gene>
<evidence type="ECO:0000313" key="1">
    <source>
        <dbReference type="Proteomes" id="UP000504637"/>
    </source>
</evidence>
<feature type="non-terminal residue" evidence="2">
    <location>
        <position position="192"/>
    </location>
</feature>
<sequence length="192" mass="22270">LTEEEVAEQLDEAVFVPLTWATKQPRIYYNGDDPEWQEFIRIAKDKETREEIKTDARQLISEGALKHPVIHKWLGQEPRFGRCWIEFHFPDGPPEEYSRIGIFWATDFIATGIQNMTTEEYQQWSRSIWPAAAGQSAWAAVKVLVGMQIRRVQQSVGYAEVDPSSPEEKFKLWRTLVQRQEAMRAAETGKSQ</sequence>
<dbReference type="RefSeq" id="XP_033454993.1">
    <property type="nucleotide sequence ID" value="XM_033600494.1"/>
</dbReference>
<reference evidence="2" key="1">
    <citation type="submission" date="2020-01" db="EMBL/GenBank/DDBJ databases">
        <authorList>
            <consortium name="DOE Joint Genome Institute"/>
            <person name="Haridas S."/>
            <person name="Albert R."/>
            <person name="Binder M."/>
            <person name="Bloem J."/>
            <person name="Labutti K."/>
            <person name="Salamov A."/>
            <person name="Andreopoulos B."/>
            <person name="Baker S.E."/>
            <person name="Barry K."/>
            <person name="Bills G."/>
            <person name="Bluhm B.H."/>
            <person name="Cannon C."/>
            <person name="Castanera R."/>
            <person name="Culley D.E."/>
            <person name="Daum C."/>
            <person name="Ezra D."/>
            <person name="Gonzalez J.B."/>
            <person name="Henrissat B."/>
            <person name="Kuo A."/>
            <person name="Liang C."/>
            <person name="Lipzen A."/>
            <person name="Lutzoni F."/>
            <person name="Magnuson J."/>
            <person name="Mondo S."/>
            <person name="Nolan M."/>
            <person name="Ohm R."/>
            <person name="Pangilinan J."/>
            <person name="Park H.-J."/>
            <person name="Ramirez L."/>
            <person name="Alfaro M."/>
            <person name="Sun H."/>
            <person name="Tritt A."/>
            <person name="Yoshinaga Y."/>
            <person name="Zwiers L.-H."/>
            <person name="Turgeon B.G."/>
            <person name="Goodwin S.B."/>
            <person name="Spatafora J.W."/>
            <person name="Crous P.W."/>
            <person name="Grigoriev I.V."/>
        </authorList>
    </citation>
    <scope>NUCLEOTIDE SEQUENCE</scope>
    <source>
        <strain evidence="2">CBS 342.82</strain>
    </source>
</reference>
<accession>A0A6J3LTK8</accession>
<dbReference type="OrthoDB" id="5316527at2759"/>
<organism evidence="2">
    <name type="scientific">Dissoconium aciculare CBS 342.82</name>
    <dbReference type="NCBI Taxonomy" id="1314786"/>
    <lineage>
        <taxon>Eukaryota</taxon>
        <taxon>Fungi</taxon>
        <taxon>Dikarya</taxon>
        <taxon>Ascomycota</taxon>
        <taxon>Pezizomycotina</taxon>
        <taxon>Dothideomycetes</taxon>
        <taxon>Dothideomycetidae</taxon>
        <taxon>Mycosphaerellales</taxon>
        <taxon>Dissoconiaceae</taxon>
        <taxon>Dissoconium</taxon>
    </lineage>
</organism>
<feature type="non-terminal residue" evidence="2">
    <location>
        <position position="1"/>
    </location>
</feature>
<keyword evidence="1" id="KW-1185">Reference proteome</keyword>
<reference evidence="2" key="2">
    <citation type="submission" date="2020-04" db="EMBL/GenBank/DDBJ databases">
        <authorList>
            <consortium name="NCBI Genome Project"/>
        </authorList>
    </citation>
    <scope>NUCLEOTIDE SEQUENCE</scope>
    <source>
        <strain evidence="2">CBS 342.82</strain>
    </source>
</reference>
<reference evidence="2" key="3">
    <citation type="submission" date="2025-08" db="UniProtKB">
        <authorList>
            <consortium name="RefSeq"/>
        </authorList>
    </citation>
    <scope>IDENTIFICATION</scope>
    <source>
        <strain evidence="2">CBS 342.82</strain>
    </source>
</reference>